<dbReference type="OrthoDB" id="3563686at2759"/>
<feature type="compositionally biased region" description="Polar residues" evidence="1">
    <location>
        <begin position="1"/>
        <end position="10"/>
    </location>
</feature>
<organism evidence="2 3">
    <name type="scientific">Botrytis fragariae</name>
    <dbReference type="NCBI Taxonomy" id="1964551"/>
    <lineage>
        <taxon>Eukaryota</taxon>
        <taxon>Fungi</taxon>
        <taxon>Dikarya</taxon>
        <taxon>Ascomycota</taxon>
        <taxon>Pezizomycotina</taxon>
        <taxon>Leotiomycetes</taxon>
        <taxon>Helotiales</taxon>
        <taxon>Sclerotiniaceae</taxon>
        <taxon>Botrytis</taxon>
    </lineage>
</organism>
<feature type="compositionally biased region" description="Basic and acidic residues" evidence="1">
    <location>
        <begin position="134"/>
        <end position="147"/>
    </location>
</feature>
<comment type="caution">
    <text evidence="2">The sequence shown here is derived from an EMBL/GenBank/DDBJ whole genome shotgun (WGS) entry which is preliminary data.</text>
</comment>
<feature type="region of interest" description="Disordered" evidence="1">
    <location>
        <begin position="93"/>
        <end position="193"/>
    </location>
</feature>
<protein>
    <submittedName>
        <fullName evidence="2">Uncharacterized protein</fullName>
    </submittedName>
</protein>
<feature type="compositionally biased region" description="Basic and acidic residues" evidence="1">
    <location>
        <begin position="159"/>
        <end position="168"/>
    </location>
</feature>
<feature type="region of interest" description="Disordered" evidence="1">
    <location>
        <begin position="1"/>
        <end position="58"/>
    </location>
</feature>
<evidence type="ECO:0000256" key="1">
    <source>
        <dbReference type="SAM" id="MobiDB-lite"/>
    </source>
</evidence>
<feature type="compositionally biased region" description="Basic and acidic residues" evidence="1">
    <location>
        <begin position="175"/>
        <end position="184"/>
    </location>
</feature>
<accession>A0A8H6AVT3</accession>
<name>A0A8H6AVT3_9HELO</name>
<feature type="compositionally biased region" description="Basic residues" evidence="1">
    <location>
        <begin position="116"/>
        <end position="133"/>
    </location>
</feature>
<reference evidence="2 3" key="1">
    <citation type="journal article" date="2020" name="Phytopathology">
        <title>A high-quality genome resource of Botrytis fragariae, a new and rapidly spreading fungal pathogen causing strawberry gray mold in the U.S.A.</title>
        <authorList>
            <person name="Wu Y."/>
            <person name="Saski C.A."/>
            <person name="Schnabel G."/>
            <person name="Xiao S."/>
            <person name="Hu M."/>
        </authorList>
    </citation>
    <scope>NUCLEOTIDE SEQUENCE [LARGE SCALE GENOMIC DNA]</scope>
    <source>
        <strain evidence="2 3">BVB16</strain>
    </source>
</reference>
<dbReference type="EMBL" id="JABFCT010000007">
    <property type="protein sequence ID" value="KAF5874614.1"/>
    <property type="molecule type" value="Genomic_DNA"/>
</dbReference>
<dbReference type="RefSeq" id="XP_037193560.1">
    <property type="nucleotide sequence ID" value="XM_037335026.1"/>
</dbReference>
<feature type="compositionally biased region" description="Polar residues" evidence="1">
    <location>
        <begin position="28"/>
        <end position="48"/>
    </location>
</feature>
<sequence length="193" mass="22072">MRILQENQDPFYTCPQIPNHEELASASIRPQSTDPIDIMTSSPNTIQPRGSDVNKSAEYDGTAQSLLTLSPQAVDKTAFRERIEKWISEVEHGKWEDGRIRGEGDGERRVDEGVSYKKRKKWKRNKRKRNKRKKGDENKGNDEKSIAAERVSGGKRCKRDRERKYKAGDDDEVHGEESRVRERGNGGNEGFGK</sequence>
<evidence type="ECO:0000313" key="3">
    <source>
        <dbReference type="Proteomes" id="UP000531561"/>
    </source>
</evidence>
<dbReference type="GeneID" id="59258718"/>
<dbReference type="Proteomes" id="UP000531561">
    <property type="component" value="Unassembled WGS sequence"/>
</dbReference>
<feature type="compositionally biased region" description="Basic and acidic residues" evidence="1">
    <location>
        <begin position="93"/>
        <end position="115"/>
    </location>
</feature>
<keyword evidence="3" id="KW-1185">Reference proteome</keyword>
<proteinExistence type="predicted"/>
<evidence type="ECO:0000313" key="2">
    <source>
        <dbReference type="EMBL" id="KAF5874614.1"/>
    </source>
</evidence>
<dbReference type="AlphaFoldDB" id="A0A8H6AVT3"/>
<gene>
    <name evidence="2" type="ORF">Bfra_004626</name>
</gene>